<evidence type="ECO:0000313" key="17">
    <source>
        <dbReference type="Proteomes" id="UP001484535"/>
    </source>
</evidence>
<dbReference type="InterPro" id="IPR012910">
    <property type="entry name" value="Plug_dom"/>
</dbReference>
<protein>
    <submittedName>
        <fullName evidence="16">TonB-dependent receptor</fullName>
    </submittedName>
</protein>
<evidence type="ECO:0000256" key="11">
    <source>
        <dbReference type="PROSITE-ProRule" id="PRU01360"/>
    </source>
</evidence>
<keyword evidence="6" id="KW-0408">Iron</keyword>
<sequence>MKYAFLASAAAVLAFQSSAAIAQGNTDEQPEINDRDIVVTANRIESLASRTPIALTAVSGDGLANAGITNPTQLDELVPNLSIVRGNGLQITIRGVTSTDGTEKGDPSAAFNVNGVYIARPQAQEVSFFDIERVEVLRGPQGTLYGRNSTAGVVNLITARPRFELGGSLNFEYGNYNDVFATAVINVPASETLAFRMAGNIDRRDSYVRNFSGDGFDYDPYKENVAGRLSALWEPTSELSLLVIGDYADLKGSRINTVPTSNFFTGAAPVDPAGNATLPNKPVYVDSDSDEQRKTSTVQQWDPYNHNTELGLSAELNWNFGPATFTYLGSYRESTRDTRSTIIGGMNRATFAGDYWQTSHEARLAFGGEGPLSAQVGAYYFKEKSGIAFFILDPQSLGFPPIATQFGFPQDPTIAINQSAFGQATYEVMPDLRFTAGVRYSNDEKSRVGATVFDTDPAAMIPGNRVVLQVNDAARTFDKVTWRFGIDYDSPVGLLFASVSSGYKAGGFNDGCLTGPNAPPQCVYTEDELFYQPETITAYEAGAKFRFDALQLNVTGFHYDYSGLQLSQIGDFGGCGNCQLTTNAAGAKIDGIEIEGTLDAADGLLLRFGINYLDARYSNYSPSRVAGSDTITLDFSGRPLARSPEWTGNLGINYALELGNGGSLVFDAGTRFSSSYALTDIGNLIDYRQPSYTRTDASIRYNAPSGSWHLAAFIDNIEDEIVLTSAGYGNAGFDGTAAFADPRTFGVRAGIEF</sequence>
<evidence type="ECO:0000313" key="16">
    <source>
        <dbReference type="EMBL" id="MEN7535875.1"/>
    </source>
</evidence>
<dbReference type="Gene3D" id="2.40.170.20">
    <property type="entry name" value="TonB-dependent receptor, beta-barrel domain"/>
    <property type="match status" value="1"/>
</dbReference>
<evidence type="ECO:0000256" key="8">
    <source>
        <dbReference type="ARBA" id="ARBA00023077"/>
    </source>
</evidence>
<evidence type="ECO:0000256" key="12">
    <source>
        <dbReference type="RuleBase" id="RU003357"/>
    </source>
</evidence>
<keyword evidence="8 12" id="KW-0798">TonB box</keyword>
<dbReference type="RefSeq" id="WP_346783336.1">
    <property type="nucleotide sequence ID" value="NZ_JBDLBR010000001.1"/>
</dbReference>
<proteinExistence type="inferred from homology"/>
<evidence type="ECO:0000256" key="10">
    <source>
        <dbReference type="ARBA" id="ARBA00023237"/>
    </source>
</evidence>
<dbReference type="CDD" id="cd01347">
    <property type="entry name" value="ligand_gated_channel"/>
    <property type="match status" value="1"/>
</dbReference>
<feature type="domain" description="TonB-dependent receptor-like beta-barrel" evidence="14">
    <location>
        <begin position="262"/>
        <end position="717"/>
    </location>
</feature>
<dbReference type="InterPro" id="IPR039426">
    <property type="entry name" value="TonB-dep_rcpt-like"/>
</dbReference>
<evidence type="ECO:0000259" key="15">
    <source>
        <dbReference type="Pfam" id="PF07715"/>
    </source>
</evidence>
<dbReference type="PANTHER" id="PTHR32552:SF81">
    <property type="entry name" value="TONB-DEPENDENT OUTER MEMBRANE RECEPTOR"/>
    <property type="match status" value="1"/>
</dbReference>
<keyword evidence="7" id="KW-0406">Ion transport</keyword>
<evidence type="ECO:0000256" key="2">
    <source>
        <dbReference type="ARBA" id="ARBA00022448"/>
    </source>
</evidence>
<evidence type="ECO:0000259" key="14">
    <source>
        <dbReference type="Pfam" id="PF00593"/>
    </source>
</evidence>
<name>A0ABV0CSM8_9SPHN</name>
<feature type="chain" id="PRO_5047221788" evidence="13">
    <location>
        <begin position="23"/>
        <end position="753"/>
    </location>
</feature>
<dbReference type="Pfam" id="PF00593">
    <property type="entry name" value="TonB_dep_Rec_b-barrel"/>
    <property type="match status" value="1"/>
</dbReference>
<dbReference type="InterPro" id="IPR000531">
    <property type="entry name" value="Beta-barrel_TonB"/>
</dbReference>
<keyword evidence="5 11" id="KW-0812">Transmembrane</keyword>
<dbReference type="Pfam" id="PF07715">
    <property type="entry name" value="Plug"/>
    <property type="match status" value="1"/>
</dbReference>
<evidence type="ECO:0000256" key="4">
    <source>
        <dbReference type="ARBA" id="ARBA00022496"/>
    </source>
</evidence>
<keyword evidence="10 11" id="KW-0998">Cell outer membrane</keyword>
<keyword evidence="13" id="KW-0732">Signal</keyword>
<keyword evidence="9 11" id="KW-0472">Membrane</keyword>
<dbReference type="InterPro" id="IPR036942">
    <property type="entry name" value="Beta-barrel_TonB_sf"/>
</dbReference>
<feature type="domain" description="TonB-dependent receptor plug" evidence="15">
    <location>
        <begin position="50"/>
        <end position="153"/>
    </location>
</feature>
<dbReference type="SUPFAM" id="SSF56935">
    <property type="entry name" value="Porins"/>
    <property type="match status" value="1"/>
</dbReference>
<dbReference type="PANTHER" id="PTHR32552">
    <property type="entry name" value="FERRICHROME IRON RECEPTOR-RELATED"/>
    <property type="match status" value="1"/>
</dbReference>
<evidence type="ECO:0000256" key="6">
    <source>
        <dbReference type="ARBA" id="ARBA00023004"/>
    </source>
</evidence>
<keyword evidence="4" id="KW-0410">Iron transport</keyword>
<dbReference type="EMBL" id="JBDLBR010000001">
    <property type="protein sequence ID" value="MEN7535875.1"/>
    <property type="molecule type" value="Genomic_DNA"/>
</dbReference>
<keyword evidence="17" id="KW-1185">Reference proteome</keyword>
<comment type="subcellular location">
    <subcellularLocation>
        <location evidence="1 11">Cell outer membrane</location>
        <topology evidence="1 11">Multi-pass membrane protein</topology>
    </subcellularLocation>
</comment>
<comment type="caution">
    <text evidence="16">The sequence shown here is derived from an EMBL/GenBank/DDBJ whole genome shotgun (WGS) entry which is preliminary data.</text>
</comment>
<feature type="signal peptide" evidence="13">
    <location>
        <begin position="1"/>
        <end position="22"/>
    </location>
</feature>
<keyword evidence="3 11" id="KW-1134">Transmembrane beta strand</keyword>
<comment type="similarity">
    <text evidence="11 12">Belongs to the TonB-dependent receptor family.</text>
</comment>
<evidence type="ECO:0000256" key="3">
    <source>
        <dbReference type="ARBA" id="ARBA00022452"/>
    </source>
</evidence>
<reference evidence="16 17" key="1">
    <citation type="submission" date="2024-05" db="EMBL/GenBank/DDBJ databases">
        <authorList>
            <person name="Park S."/>
        </authorList>
    </citation>
    <scope>NUCLEOTIDE SEQUENCE [LARGE SCALE GENOMIC DNA]</scope>
    <source>
        <strain evidence="16 17">DGU5</strain>
    </source>
</reference>
<gene>
    <name evidence="16" type="ORF">ABDJ38_01640</name>
</gene>
<evidence type="ECO:0000256" key="9">
    <source>
        <dbReference type="ARBA" id="ARBA00023136"/>
    </source>
</evidence>
<dbReference type="Proteomes" id="UP001484535">
    <property type="component" value="Unassembled WGS sequence"/>
</dbReference>
<evidence type="ECO:0000256" key="1">
    <source>
        <dbReference type="ARBA" id="ARBA00004571"/>
    </source>
</evidence>
<accession>A0ABV0CSM8</accession>
<keyword evidence="2 11" id="KW-0813">Transport</keyword>
<evidence type="ECO:0000256" key="13">
    <source>
        <dbReference type="SAM" id="SignalP"/>
    </source>
</evidence>
<dbReference type="PROSITE" id="PS52016">
    <property type="entry name" value="TONB_DEPENDENT_REC_3"/>
    <property type="match status" value="1"/>
</dbReference>
<evidence type="ECO:0000256" key="7">
    <source>
        <dbReference type="ARBA" id="ARBA00023065"/>
    </source>
</evidence>
<evidence type="ECO:0000256" key="5">
    <source>
        <dbReference type="ARBA" id="ARBA00022692"/>
    </source>
</evidence>
<organism evidence="16 17">
    <name type="scientific">Aurantiacibacter flavus</name>
    <dbReference type="NCBI Taxonomy" id="3145232"/>
    <lineage>
        <taxon>Bacteria</taxon>
        <taxon>Pseudomonadati</taxon>
        <taxon>Pseudomonadota</taxon>
        <taxon>Alphaproteobacteria</taxon>
        <taxon>Sphingomonadales</taxon>
        <taxon>Erythrobacteraceae</taxon>
        <taxon>Aurantiacibacter</taxon>
    </lineage>
</organism>
<keyword evidence="16" id="KW-0675">Receptor</keyword>